<dbReference type="OrthoDB" id="4764283at2"/>
<reference evidence="2 3" key="1">
    <citation type="submission" date="2016-10" db="EMBL/GenBank/DDBJ databases">
        <title>Evaluation of Human, Veterinary and Environmental Mycobacterium chelonae Isolates by Core Genome Phylogenomic Analysis, Targeted Gene Comparison, and Anti-microbial Susceptibility Patterns: A Tale of Mistaken Identities.</title>
        <authorList>
            <person name="Fogelson S.B."/>
            <person name="Camus A.C."/>
            <person name="Lorenz W."/>
            <person name="Vasireddy R."/>
            <person name="Vasireddy S."/>
            <person name="Smith T."/>
            <person name="Brown-Elliott B.A."/>
            <person name="Wallace R.J.Jr."/>
            <person name="Hasan N.A."/>
            <person name="Reischl U."/>
            <person name="Sanchez S."/>
        </authorList>
    </citation>
    <scope>NUCLEOTIDE SEQUENCE [LARGE SCALE GENOMIC DNA]</scope>
    <source>
        <strain evidence="2 3">1559</strain>
    </source>
</reference>
<keyword evidence="1" id="KW-1133">Transmembrane helix</keyword>
<dbReference type="InterPro" id="IPR048136">
    <property type="entry name" value="STM3941-like"/>
</dbReference>
<feature type="transmembrane region" description="Helical" evidence="1">
    <location>
        <begin position="23"/>
        <end position="42"/>
    </location>
</feature>
<name>A0A1S1LF57_9MYCO</name>
<evidence type="ECO:0000256" key="1">
    <source>
        <dbReference type="SAM" id="Phobius"/>
    </source>
</evidence>
<accession>A0A1S1LF57</accession>
<evidence type="ECO:0000313" key="3">
    <source>
        <dbReference type="Proteomes" id="UP000179616"/>
    </source>
</evidence>
<feature type="transmembrane region" description="Helical" evidence="1">
    <location>
        <begin position="48"/>
        <end position="69"/>
    </location>
</feature>
<organism evidence="2 3">
    <name type="scientific">Mycobacteroides franklinii</name>
    <dbReference type="NCBI Taxonomy" id="948102"/>
    <lineage>
        <taxon>Bacteria</taxon>
        <taxon>Bacillati</taxon>
        <taxon>Actinomycetota</taxon>
        <taxon>Actinomycetes</taxon>
        <taxon>Mycobacteriales</taxon>
        <taxon>Mycobacteriaceae</taxon>
        <taxon>Mycobacteroides</taxon>
    </lineage>
</organism>
<dbReference type="RefSeq" id="WP_070936435.1">
    <property type="nucleotide sequence ID" value="NZ_MLIK01000004.1"/>
</dbReference>
<evidence type="ECO:0000313" key="2">
    <source>
        <dbReference type="EMBL" id="OHU31028.1"/>
    </source>
</evidence>
<keyword evidence="1" id="KW-0812">Transmembrane</keyword>
<keyword evidence="1" id="KW-0472">Membrane</keyword>
<evidence type="ECO:0008006" key="4">
    <source>
        <dbReference type="Google" id="ProtNLM"/>
    </source>
</evidence>
<proteinExistence type="predicted"/>
<dbReference type="EMBL" id="MLIK01000004">
    <property type="protein sequence ID" value="OHU31028.1"/>
    <property type="molecule type" value="Genomic_DNA"/>
</dbReference>
<sequence>MEELAGNSSTGDELIIALSKGRLSLIALGAIAFVVLCAWVVTADDVSIVRRALAGIGIPFFGLCALWGLRKLFDTRPGLILSSNGFVDNASALAAGFVPWTDVTGTHVVEIKRQRILMVTVKNPEHYIARGGPVTRLLNRGNMRMAGSPIAISANSLKIGFDDLLAAFEANRSRFG</sequence>
<protein>
    <recommendedName>
        <fullName evidence="4">PH domain-containing protein</fullName>
    </recommendedName>
</protein>
<comment type="caution">
    <text evidence="2">The sequence shown here is derived from an EMBL/GenBank/DDBJ whole genome shotgun (WGS) entry which is preliminary data.</text>
</comment>
<dbReference type="Proteomes" id="UP000179616">
    <property type="component" value="Unassembled WGS sequence"/>
</dbReference>
<gene>
    <name evidence="2" type="ORF">BKG76_04870</name>
</gene>
<dbReference type="GeneID" id="57166125"/>
<dbReference type="NCBIfam" id="NF041635">
    <property type="entry name" value="STM3941_fam"/>
    <property type="match status" value="1"/>
</dbReference>
<dbReference type="AlphaFoldDB" id="A0A1S1LF57"/>